<gene>
    <name evidence="2" type="ORF">FE374_15535</name>
</gene>
<proteinExistence type="predicted"/>
<dbReference type="Proteomes" id="UP000314616">
    <property type="component" value="Chromosome"/>
</dbReference>
<organism evidence="2 3">
    <name type="scientific">Georgenia yuyongxinii</name>
    <dbReference type="NCBI Taxonomy" id="2589797"/>
    <lineage>
        <taxon>Bacteria</taxon>
        <taxon>Bacillati</taxon>
        <taxon>Actinomycetota</taxon>
        <taxon>Actinomycetes</taxon>
        <taxon>Micrococcales</taxon>
        <taxon>Bogoriellaceae</taxon>
        <taxon>Georgenia</taxon>
    </lineage>
</organism>
<protein>
    <submittedName>
        <fullName evidence="2">Uncharacterized protein</fullName>
    </submittedName>
</protein>
<evidence type="ECO:0000256" key="1">
    <source>
        <dbReference type="SAM" id="MobiDB-lite"/>
    </source>
</evidence>
<name>A0A5B8C620_9MICO</name>
<sequence length="64" mass="7019">MPFVAARLLDETALAVLFDGARATNTFTPEPVRARVVARTRPGGPRTPSARARRLQFAQVTNVR</sequence>
<evidence type="ECO:0000313" key="2">
    <source>
        <dbReference type="EMBL" id="QDC25838.1"/>
    </source>
</evidence>
<dbReference type="AlphaFoldDB" id="A0A5B8C620"/>
<dbReference type="EMBL" id="CP040915">
    <property type="protein sequence ID" value="QDC25838.1"/>
    <property type="molecule type" value="Genomic_DNA"/>
</dbReference>
<dbReference type="KEGG" id="gyu:FE374_15535"/>
<dbReference type="RefSeq" id="WP_139930087.1">
    <property type="nucleotide sequence ID" value="NZ_CP040915.1"/>
</dbReference>
<reference evidence="2 3" key="1">
    <citation type="submission" date="2019-05" db="EMBL/GenBank/DDBJ databases">
        <title>Georgenia *** sp. nov., and Georgenia *** sp. nov., isolated from the intestinal contents of plateau pika (Ochotona curzoniae) in the Qinghai-Tibet plateau of China.</title>
        <authorList>
            <person name="Tian Z."/>
        </authorList>
    </citation>
    <scope>NUCLEOTIDE SEQUENCE [LARGE SCALE GENOMIC DNA]</scope>
    <source>
        <strain evidence="2 3">Z443</strain>
    </source>
</reference>
<accession>A0A5B8C620</accession>
<evidence type="ECO:0000313" key="3">
    <source>
        <dbReference type="Proteomes" id="UP000314616"/>
    </source>
</evidence>
<feature type="region of interest" description="Disordered" evidence="1">
    <location>
        <begin position="40"/>
        <end position="64"/>
    </location>
</feature>